<evidence type="ECO:0000259" key="14">
    <source>
        <dbReference type="PROSITE" id="PS50894"/>
    </source>
</evidence>
<dbReference type="CDD" id="cd00088">
    <property type="entry name" value="HPT"/>
    <property type="match status" value="4"/>
</dbReference>
<dbReference type="PROSITE" id="PS50109">
    <property type="entry name" value="HIS_KIN"/>
    <property type="match status" value="1"/>
</dbReference>
<dbReference type="Pfam" id="PF01627">
    <property type="entry name" value="Hpt"/>
    <property type="match status" value="5"/>
</dbReference>
<feature type="modified residue" description="Phosphohistidine" evidence="7">
    <location>
        <position position="1396"/>
    </location>
</feature>
<dbReference type="InterPro" id="IPR051315">
    <property type="entry name" value="Bact_Chemotaxis_CheA"/>
</dbReference>
<dbReference type="SMART" id="SM00073">
    <property type="entry name" value="HPT"/>
    <property type="match status" value="5"/>
</dbReference>
<feature type="domain" description="HPt" evidence="14">
    <location>
        <begin position="1349"/>
        <end position="1456"/>
    </location>
</feature>
<organism evidence="15 16">
    <name type="scientific">Psychrobacter coccoides</name>
    <dbReference type="NCBI Taxonomy" id="2818440"/>
    <lineage>
        <taxon>Bacteria</taxon>
        <taxon>Pseudomonadati</taxon>
        <taxon>Pseudomonadota</taxon>
        <taxon>Gammaproteobacteria</taxon>
        <taxon>Moraxellales</taxon>
        <taxon>Moraxellaceae</taxon>
        <taxon>Psychrobacter</taxon>
    </lineage>
</organism>
<evidence type="ECO:0000256" key="1">
    <source>
        <dbReference type="ARBA" id="ARBA00000085"/>
    </source>
</evidence>
<evidence type="ECO:0000256" key="4">
    <source>
        <dbReference type="ARBA" id="ARBA00022679"/>
    </source>
</evidence>
<dbReference type="InterPro" id="IPR036890">
    <property type="entry name" value="HATPase_C_sf"/>
</dbReference>
<dbReference type="InterPro" id="IPR036641">
    <property type="entry name" value="HPT_dom_sf"/>
</dbReference>
<evidence type="ECO:0000313" key="15">
    <source>
        <dbReference type="EMBL" id="MBO1531532.1"/>
    </source>
</evidence>
<dbReference type="InterPro" id="IPR002545">
    <property type="entry name" value="CheW-lke_dom"/>
</dbReference>
<dbReference type="SMART" id="SM00260">
    <property type="entry name" value="CheW"/>
    <property type="match status" value="1"/>
</dbReference>
<dbReference type="Proteomes" id="UP000664554">
    <property type="component" value="Unassembled WGS sequence"/>
</dbReference>
<dbReference type="Pfam" id="PF00072">
    <property type="entry name" value="Response_reg"/>
    <property type="match status" value="1"/>
</dbReference>
<feature type="domain" description="HPt" evidence="14">
    <location>
        <begin position="1524"/>
        <end position="1631"/>
    </location>
</feature>
<dbReference type="SUPFAM" id="SSF50341">
    <property type="entry name" value="CheW-like"/>
    <property type="match status" value="1"/>
</dbReference>
<keyword evidence="16" id="KW-1185">Reference proteome</keyword>
<evidence type="ECO:0000256" key="10">
    <source>
        <dbReference type="SAM" id="MobiDB-lite"/>
    </source>
</evidence>
<dbReference type="Pfam" id="PF02518">
    <property type="entry name" value="HATPase_c"/>
    <property type="match status" value="1"/>
</dbReference>
<evidence type="ECO:0000256" key="8">
    <source>
        <dbReference type="PROSITE-ProRule" id="PRU00169"/>
    </source>
</evidence>
<dbReference type="InterPro" id="IPR004105">
    <property type="entry name" value="CheA-like_dim"/>
</dbReference>
<evidence type="ECO:0000256" key="3">
    <source>
        <dbReference type="ARBA" id="ARBA00022553"/>
    </source>
</evidence>
<feature type="domain" description="CheW-like" evidence="13">
    <location>
        <begin position="2031"/>
        <end position="2173"/>
    </location>
</feature>
<feature type="compositionally biased region" description="Polar residues" evidence="10">
    <location>
        <begin position="783"/>
        <end position="802"/>
    </location>
</feature>
<evidence type="ECO:0000256" key="5">
    <source>
        <dbReference type="ARBA" id="ARBA00022777"/>
    </source>
</evidence>
<dbReference type="SUPFAM" id="SSF55874">
    <property type="entry name" value="ATPase domain of HSP90 chaperone/DNA topoisomerase II/histidine kinase"/>
    <property type="match status" value="1"/>
</dbReference>
<dbReference type="Gene3D" id="3.40.50.2300">
    <property type="match status" value="1"/>
</dbReference>
<dbReference type="SUPFAM" id="SSF52172">
    <property type="entry name" value="CheY-like"/>
    <property type="match status" value="1"/>
</dbReference>
<dbReference type="Pfam" id="PF01584">
    <property type="entry name" value="CheW"/>
    <property type="match status" value="1"/>
</dbReference>
<keyword evidence="4" id="KW-0808">Transferase</keyword>
<dbReference type="PROSITE" id="PS50851">
    <property type="entry name" value="CHEW"/>
    <property type="match status" value="1"/>
</dbReference>
<comment type="catalytic activity">
    <reaction evidence="1">
        <text>ATP + protein L-histidine = ADP + protein N-phospho-L-histidine.</text>
        <dbReference type="EC" id="2.7.13.3"/>
    </reaction>
</comment>
<feature type="modified residue" description="Phosphohistidine" evidence="7">
    <location>
        <position position="1094"/>
    </location>
</feature>
<dbReference type="PROSITE" id="PS50110">
    <property type="entry name" value="RESPONSE_REGULATORY"/>
    <property type="match status" value="1"/>
</dbReference>
<dbReference type="SMART" id="SM01231">
    <property type="entry name" value="H-kinase_dim"/>
    <property type="match status" value="1"/>
</dbReference>
<sequence>MNNQPNEMVRREWLLPLLDQQLSIVSDGWQADAHPDFDLMAQSYHQISNTLTMINLPLLAALASQLRWSVKVVGTEVDTGIGYRLVQFAHQLLRYELTYTVQTGACHEVLLHRVIQQLAQDLKPQDGSNNNDPALLVSAYQSQHAQESINIDVSKDTVLLPMQPEQYQQLLLAWRQQTQQLLATNRNQVETLASLEKASHYLWQTSTSQNQQRLWYLTALWLQNMLDNDSPIPASYAHLLSRLEQVIVKRHRQALATDGQTNSDIQQEDIEGLIADIFIQLNLLKSLNLSTQSLISHSLSKHDSTMRFLPRILADLESVIFDLEEPQALTRPLQDIKRQLGQRGWVQYESHIDQILSDIDSSLSSEDAFAQMQWQIERQLQESYSSIYNTEQLIQTNIDETTAPSSEATVSGDNSIDAKSVSFEMTFASTLRHLRLALEDVKNNFKQYLQQPHKQTYLLAISEAFVEIGEVLDNLELPLIRQINNQMADLFAQMAEHKVERLSKELVEVLVQGIASFELLLSYLGHQVLDQQLLAKIDAQLEKAGELLDVLITAPDTVTDTYQFAVTTASNEVRYDDTGEIAPNDSTLDSTLDDLDGKAVLEAADKNQTAEAETTSDVLPMIDADSKALHPSYTSIQSDDFEVSEDIRDIFAEEAAEIIEDLDDFVSIWQQDAQDLTPLIEVRRGFHSLKGAGRQAGAYSISEIAWALESLLNKALDMSLAITDEMVGRVVETTAQLPTMVASFLAKQAPHTDPATIILQINNLATGQALDQNTEQPVLAESDANQSSHSTEAPLTSASQSDATHGHVINEATAQSSLAPTDSAIPAVLEPFMQEALQSPADDHDIDADIKEIFIEEAEEVLAEIIPLYNRWCDDTADLTKLKEVRRGFHTLKGSGRMVGAHYTGELAWAIENMLNRILEHSIDVSAGVIQLIDDVLLAYPNLVDIFARSSSSQDADYPEIVSLWIACAGAYSKQYGDEFSYAALRKRVPAKSDTNLSADNAKTDSTRYCSDIVDSPVNESVSPDPALASIHSVNEMMADASAITTPQSSEEQAFCAIFIEEAQELLQDVKDFVNAHREDSEVEVADEIVRAFHTLRSSSGSSALSAVSQISATIEQSLMQLQQQDILMSAQHLQALCQSVLLIENYLNNYTQDVNQQDVPVATLQNQDDLVSLQVMLGEPDETETAVNNELVVANLLEADVDGLLDAEWQLQDKLASESTTAVQDYAEQQIYQIEQLIEQTTDSPKFTSVLNALHAAYKQIRAYPDIAEGVQLQQALLAGHQQLISLFDAIAAGMSLKVDQQVLIDLKAITDSDESLAAAMPENIDVDVEVVEPSVDSTQAETLQTEAINTDIELLEIFLEETQELDGVVAQTFNKWRTDLSNHTTLKTLQRHMHTIKGGAQMAGIRSIGDLTHMAENIYEAFDEQELQPTPQWLTIMQILHDTLSLQIDYVERYQESFFANELIEQLQGFQRANELPTAITLILPALYKDSDEDLAEADTADTDHAVKTDSLADIIAESWAGELPDADILEVFLEEADEIIESSNKYLQLFLSNISDVAALQALQRDLHTIKGGARMVTANGIADLAHEMETVYEELAIRRRPATKMVSQLLMACHDWLADAVYILKQKVNPPLPTALIAALKQFSKNPDNLQHVPRESLQEQRSMISAAKQQQRGRVTVDINDMPPMTGSFETQEKSDNYNEVVRISGSLVEHMINLSGESAINRARIDMGMSSLTNSIEEMGTTVQRLADQLRRMETELEEQILSQIDDRSLMNEEGFDPLEMDQYSSLNQLSKSLTESASDLIDIKGTLLEKTRDNESLLLQLSRTQAELQDGLMNSRMVPFTRVVPRLERIVRQTAHELNKSVELNIVNADDEIDRTILERITSPLEHMLRNAIDHGIENTQARLRAGKARSGQINLDVIREGSEIVIHLSDDGHGINVEAVKNKAIEQGLIAADDDSLSDLDIMQYIFNAGLTTNKRVTQISGRGVGMNVVISEIRQLGGSVSVSSEEGKGSRFTIRMPLTVAISDALVVRAADRYYAIPLVQIERVIRVNPESLYDYYESGVSSLRIEGEDYRIRYLNEILSGNKLNELMVSTNTSLPVIVIKNRTGQKTALQVDQIAGSRIEVVVKPLGRQLANLAGISAATIMGDGSVLPILDPMALMRNAPVVKDVKKDIKVKREDKSSQTRILVVDDSVTVRKVTSRLLERQGINVAVAKDGIDAIEILQEMTPDLILLDIEMPRMDGFEVTTQVRHNKRLRDIPIIMITSRTGEKHQERAFKLGVNDYMGKPFQENELLDKIEAQLGYSISLSQNG</sequence>
<gene>
    <name evidence="15" type="ORF">J3492_09975</name>
</gene>
<dbReference type="InterPro" id="IPR001789">
    <property type="entry name" value="Sig_transdc_resp-reg_receiver"/>
</dbReference>
<comment type="caution">
    <text evidence="15">The sequence shown here is derived from an EMBL/GenBank/DDBJ whole genome shotgun (WGS) entry which is preliminary data.</text>
</comment>
<dbReference type="InterPro" id="IPR003594">
    <property type="entry name" value="HATPase_dom"/>
</dbReference>
<feature type="domain" description="HPt" evidence="14">
    <location>
        <begin position="843"/>
        <end position="947"/>
    </location>
</feature>
<keyword evidence="9" id="KW-0175">Coiled coil</keyword>
<evidence type="ECO:0000256" key="6">
    <source>
        <dbReference type="ARBA" id="ARBA00023012"/>
    </source>
</evidence>
<feature type="domain" description="HPt" evidence="14">
    <location>
        <begin position="1048"/>
        <end position="1151"/>
    </location>
</feature>
<keyword evidence="3 8" id="KW-0597">Phosphoprotein</keyword>
<evidence type="ECO:0000259" key="11">
    <source>
        <dbReference type="PROSITE" id="PS50109"/>
    </source>
</evidence>
<dbReference type="CDD" id="cd17546">
    <property type="entry name" value="REC_hyHK_CKI1_RcsC-like"/>
    <property type="match status" value="1"/>
</dbReference>
<dbReference type="Gene3D" id="3.30.565.10">
    <property type="entry name" value="Histidine kinase-like ATPase, C-terminal domain"/>
    <property type="match status" value="1"/>
</dbReference>
<keyword evidence="5" id="KW-0418">Kinase</keyword>
<dbReference type="InterPro" id="IPR036061">
    <property type="entry name" value="CheW-like_dom_sf"/>
</dbReference>
<dbReference type="RefSeq" id="WP_207991905.1">
    <property type="nucleotide sequence ID" value="NZ_JAGBKM010000018.1"/>
</dbReference>
<feature type="coiled-coil region" evidence="9">
    <location>
        <begin position="480"/>
        <end position="512"/>
    </location>
</feature>
<dbReference type="PRINTS" id="PR00344">
    <property type="entry name" value="BCTRLSENSOR"/>
</dbReference>
<dbReference type="Gene3D" id="2.30.30.40">
    <property type="entry name" value="SH3 Domains"/>
    <property type="match status" value="1"/>
</dbReference>
<feature type="modified residue" description="Phosphohistidine" evidence="7">
    <location>
        <position position="1571"/>
    </location>
</feature>
<dbReference type="EC" id="2.7.13.3" evidence="2"/>
<feature type="modified residue" description="Phosphohistidine" evidence="7">
    <location>
        <position position="687"/>
    </location>
</feature>
<feature type="coiled-coil region" evidence="9">
    <location>
        <begin position="1742"/>
        <end position="1769"/>
    </location>
</feature>
<dbReference type="InterPro" id="IPR008207">
    <property type="entry name" value="Sig_transdc_His_kin_Hpt_dom"/>
</dbReference>
<dbReference type="SUPFAM" id="SSF47226">
    <property type="entry name" value="Histidine-containing phosphotransfer domain, HPT domain"/>
    <property type="match status" value="5"/>
</dbReference>
<evidence type="ECO:0000259" key="12">
    <source>
        <dbReference type="PROSITE" id="PS50110"/>
    </source>
</evidence>
<evidence type="ECO:0000259" key="13">
    <source>
        <dbReference type="PROSITE" id="PS50851"/>
    </source>
</evidence>
<keyword evidence="6" id="KW-0902">Two-component regulatory system</keyword>
<feature type="domain" description="Response regulatory" evidence="12">
    <location>
        <begin position="2193"/>
        <end position="2309"/>
    </location>
</feature>
<dbReference type="EMBL" id="JAGBKM010000018">
    <property type="protein sequence ID" value="MBO1531532.1"/>
    <property type="molecule type" value="Genomic_DNA"/>
</dbReference>
<feature type="modified residue" description="4-aspartylphosphate" evidence="8">
    <location>
        <position position="2242"/>
    </location>
</feature>
<dbReference type="PANTHER" id="PTHR43395">
    <property type="entry name" value="SENSOR HISTIDINE KINASE CHEA"/>
    <property type="match status" value="1"/>
</dbReference>
<dbReference type="PANTHER" id="PTHR43395:SF8">
    <property type="entry name" value="HISTIDINE KINASE"/>
    <property type="match status" value="1"/>
</dbReference>
<feature type="domain" description="Histidine kinase" evidence="11">
    <location>
        <begin position="1776"/>
        <end position="2029"/>
    </location>
</feature>
<dbReference type="SMART" id="SM00387">
    <property type="entry name" value="HATPase_c"/>
    <property type="match status" value="1"/>
</dbReference>
<dbReference type="Gene3D" id="1.20.120.160">
    <property type="entry name" value="HPT domain"/>
    <property type="match status" value="5"/>
</dbReference>
<dbReference type="SMART" id="SM00448">
    <property type="entry name" value="REC"/>
    <property type="match status" value="1"/>
</dbReference>
<name>A0ABS3NQ32_9GAMM</name>
<dbReference type="InterPro" id="IPR004358">
    <property type="entry name" value="Sig_transdc_His_kin-like_C"/>
</dbReference>
<feature type="domain" description="HPt" evidence="14">
    <location>
        <begin position="640"/>
        <end position="744"/>
    </location>
</feature>
<protein>
    <recommendedName>
        <fullName evidence="2">histidine kinase</fullName>
        <ecNumber evidence="2">2.7.13.3</ecNumber>
    </recommendedName>
</protein>
<feature type="modified residue" description="Phosphohistidine" evidence="7">
    <location>
        <position position="890"/>
    </location>
</feature>
<proteinExistence type="predicted"/>
<evidence type="ECO:0000256" key="7">
    <source>
        <dbReference type="PROSITE-ProRule" id="PRU00110"/>
    </source>
</evidence>
<dbReference type="InterPro" id="IPR005467">
    <property type="entry name" value="His_kinase_dom"/>
</dbReference>
<dbReference type="InterPro" id="IPR011006">
    <property type="entry name" value="CheY-like_superfamily"/>
</dbReference>
<dbReference type="PROSITE" id="PS50894">
    <property type="entry name" value="HPT"/>
    <property type="match status" value="5"/>
</dbReference>
<evidence type="ECO:0000256" key="2">
    <source>
        <dbReference type="ARBA" id="ARBA00012438"/>
    </source>
</evidence>
<accession>A0ABS3NQ32</accession>
<reference evidence="15 16" key="1">
    <citation type="submission" date="2021-03" db="EMBL/GenBank/DDBJ databases">
        <authorList>
            <person name="Shang D.-D."/>
            <person name="Du Z.-J."/>
            <person name="Chen G.-J."/>
        </authorList>
    </citation>
    <scope>NUCLEOTIDE SEQUENCE [LARGE SCALE GENOMIC DNA]</scope>
    <source>
        <strain evidence="15 16">F1192</strain>
    </source>
</reference>
<evidence type="ECO:0000313" key="16">
    <source>
        <dbReference type="Proteomes" id="UP000664554"/>
    </source>
</evidence>
<evidence type="ECO:0000256" key="9">
    <source>
        <dbReference type="SAM" id="Coils"/>
    </source>
</evidence>
<feature type="region of interest" description="Disordered" evidence="10">
    <location>
        <begin position="779"/>
        <end position="802"/>
    </location>
</feature>